<accession>A0ABT4I2L5</accession>
<comment type="caution">
    <text evidence="1">The sequence shown here is derived from an EMBL/GenBank/DDBJ whole genome shotgun (WGS) entry which is preliminary data.</text>
</comment>
<keyword evidence="2" id="KW-1185">Reference proteome</keyword>
<evidence type="ECO:0000313" key="1">
    <source>
        <dbReference type="EMBL" id="MCZ0833293.1"/>
    </source>
</evidence>
<dbReference type="EMBL" id="JAPTNG010000021">
    <property type="protein sequence ID" value="MCZ0833293.1"/>
    <property type="molecule type" value="Genomic_DNA"/>
</dbReference>
<dbReference type="Proteomes" id="UP001067708">
    <property type="component" value="Unassembled WGS sequence"/>
</dbReference>
<organism evidence="1 2">
    <name type="scientific">Brevibacillus halotolerans</name>
    <dbReference type="NCBI Taxonomy" id="1507437"/>
    <lineage>
        <taxon>Bacteria</taxon>
        <taxon>Bacillati</taxon>
        <taxon>Bacillota</taxon>
        <taxon>Bacilli</taxon>
        <taxon>Bacillales</taxon>
        <taxon>Paenibacillaceae</taxon>
        <taxon>Brevibacillus</taxon>
    </lineage>
</organism>
<dbReference type="RefSeq" id="WP_258418292.1">
    <property type="nucleotide sequence ID" value="NZ_JAPTNG010000021.1"/>
</dbReference>
<gene>
    <name evidence="1" type="ORF">O0535_21510</name>
</gene>
<evidence type="ECO:0000313" key="2">
    <source>
        <dbReference type="Proteomes" id="UP001067708"/>
    </source>
</evidence>
<proteinExistence type="predicted"/>
<protein>
    <submittedName>
        <fullName evidence="1">Uncharacterized protein</fullName>
    </submittedName>
</protein>
<reference evidence="1" key="1">
    <citation type="submission" date="2022-09" db="EMBL/GenBank/DDBJ databases">
        <title>Genome analysis and characterization of larvicidal activity of Brevibacillus strains.</title>
        <authorList>
            <person name="Patrusheva E.V."/>
            <person name="Izotova A.O."/>
            <person name="Toshchakov S.V."/>
            <person name="Sineoky S.P."/>
        </authorList>
    </citation>
    <scope>NUCLEOTIDE SEQUENCE</scope>
    <source>
        <strain evidence="1">VKPM_B-13244</strain>
    </source>
</reference>
<name>A0ABT4I2L5_9BACL</name>
<sequence>MKDRIYKQHEQEEIELREKYTGDEYHYAKRTDWHEEFSGL</sequence>